<dbReference type="GO" id="GO:0008270">
    <property type="term" value="F:zinc ion binding"/>
    <property type="evidence" value="ECO:0007669"/>
    <property type="project" value="InterPro"/>
</dbReference>
<dbReference type="Proteomes" id="UP000241690">
    <property type="component" value="Unassembled WGS sequence"/>
</dbReference>
<dbReference type="STRING" id="983964.A0A2T4A2W9"/>
<evidence type="ECO:0000313" key="4">
    <source>
        <dbReference type="EMBL" id="PTB51411.1"/>
    </source>
</evidence>
<gene>
    <name evidence="4" type="ORF">M431DRAFT_540325</name>
</gene>
<evidence type="ECO:0000259" key="3">
    <source>
        <dbReference type="PROSITE" id="PS50048"/>
    </source>
</evidence>
<dbReference type="SUPFAM" id="SSF57701">
    <property type="entry name" value="Zn2/Cys6 DNA-binding domain"/>
    <property type="match status" value="1"/>
</dbReference>
<dbReference type="GeneID" id="36629638"/>
<dbReference type="AlphaFoldDB" id="A0A2T4A2W9"/>
<proteinExistence type="predicted"/>
<feature type="domain" description="Zn(2)-C6 fungal-type" evidence="3">
    <location>
        <begin position="18"/>
        <end position="48"/>
    </location>
</feature>
<keyword evidence="1" id="KW-0539">Nucleus</keyword>
<evidence type="ECO:0000256" key="2">
    <source>
        <dbReference type="SAM" id="MobiDB-lite"/>
    </source>
</evidence>
<dbReference type="EMBL" id="KZ679686">
    <property type="protein sequence ID" value="PTB51411.1"/>
    <property type="molecule type" value="Genomic_DNA"/>
</dbReference>
<name>A0A2T4A2W9_TRIHA</name>
<keyword evidence="5" id="KW-1185">Reference proteome</keyword>
<reference evidence="4 5" key="1">
    <citation type="submission" date="2016-07" db="EMBL/GenBank/DDBJ databases">
        <title>Multiple horizontal gene transfer events from other fungi enriched the ability of initially mycotrophic Trichoderma (Ascomycota) to feed on dead plant biomass.</title>
        <authorList>
            <consortium name="DOE Joint Genome Institute"/>
            <person name="Aerts A."/>
            <person name="Atanasova L."/>
            <person name="Chenthamara K."/>
            <person name="Zhang J."/>
            <person name="Grujic M."/>
            <person name="Henrissat B."/>
            <person name="Kuo A."/>
            <person name="Salamov A."/>
            <person name="Lipzen A."/>
            <person name="Labutti K."/>
            <person name="Barry K."/>
            <person name="Miao Y."/>
            <person name="Rahimi M.J."/>
            <person name="Shen Q."/>
            <person name="Grigoriev I.V."/>
            <person name="Kubicek C.P."/>
            <person name="Druzhinina I.S."/>
        </authorList>
    </citation>
    <scope>NUCLEOTIDE SEQUENCE [LARGE SCALE GENOMIC DNA]</scope>
    <source>
        <strain evidence="4 5">CBS 226.95</strain>
    </source>
</reference>
<sequence>MDLHNTSRADPRHVRRVSCIVCAKGMRRCSRQIPTCTRCAEKGLVCRYPALRISYVPSVELVFSSDGPPTVYQDLCGSFGNSAGFSASSTTANGHYHEQILVDSTYESRDRLTHDSTSLLTESRSVTTGGEPILAPHLSNPWFLSPSSWVITDNAGSVRPRGCFNEEALRQFPEHAMAWLKQWSVKGHCPFIHLSQQKTFNGFPDCLQDAYTLVSNSKDARPIEDLVFGPMTAPSRLQALLVYTIVGLFDGDIRARGQAESNLDVLTSWATELWERTVLDISQGRGAEDNPNTDNSDPPATESCRKSGTTKETMDATAPPSIDQTISTTKYDYVGLLMDGTVYSAWQSWTFAESIRRTCLTAGITRSVFRVLQKGWSDCPGGIIFTAANGLWDAPDPHIWMKRISSSGFLAVRHTELENLVDQTYRCKVDEFSQTIVIISFGLERYAQ</sequence>
<dbReference type="SMART" id="SM00066">
    <property type="entry name" value="GAL4"/>
    <property type="match status" value="1"/>
</dbReference>
<dbReference type="InterPro" id="IPR001138">
    <property type="entry name" value="Zn2Cys6_DnaBD"/>
</dbReference>
<dbReference type="Pfam" id="PF00172">
    <property type="entry name" value="Zn_clus"/>
    <property type="match status" value="1"/>
</dbReference>
<feature type="region of interest" description="Disordered" evidence="2">
    <location>
        <begin position="281"/>
        <end position="321"/>
    </location>
</feature>
<dbReference type="GO" id="GO:0000981">
    <property type="term" value="F:DNA-binding transcription factor activity, RNA polymerase II-specific"/>
    <property type="evidence" value="ECO:0007669"/>
    <property type="project" value="InterPro"/>
</dbReference>
<dbReference type="CDD" id="cd00067">
    <property type="entry name" value="GAL4"/>
    <property type="match status" value="1"/>
</dbReference>
<accession>A0A2T4A2W9</accession>
<dbReference type="InterPro" id="IPR036864">
    <property type="entry name" value="Zn2-C6_fun-type_DNA-bd_sf"/>
</dbReference>
<evidence type="ECO:0000313" key="5">
    <source>
        <dbReference type="Proteomes" id="UP000241690"/>
    </source>
</evidence>
<organism evidence="4 5">
    <name type="scientific">Trichoderma harzianum CBS 226.95</name>
    <dbReference type="NCBI Taxonomy" id="983964"/>
    <lineage>
        <taxon>Eukaryota</taxon>
        <taxon>Fungi</taxon>
        <taxon>Dikarya</taxon>
        <taxon>Ascomycota</taxon>
        <taxon>Pezizomycotina</taxon>
        <taxon>Sordariomycetes</taxon>
        <taxon>Hypocreomycetidae</taxon>
        <taxon>Hypocreales</taxon>
        <taxon>Hypocreaceae</taxon>
        <taxon>Trichoderma</taxon>
    </lineage>
</organism>
<dbReference type="RefSeq" id="XP_024771088.1">
    <property type="nucleotide sequence ID" value="XM_024921066.1"/>
</dbReference>
<dbReference type="PROSITE" id="PS50048">
    <property type="entry name" value="ZN2_CY6_FUNGAL_2"/>
    <property type="match status" value="1"/>
</dbReference>
<evidence type="ECO:0000256" key="1">
    <source>
        <dbReference type="ARBA" id="ARBA00023242"/>
    </source>
</evidence>
<protein>
    <recommendedName>
        <fullName evidence="3">Zn(2)-C6 fungal-type domain-containing protein</fullName>
    </recommendedName>
</protein>